<dbReference type="InParanoid" id="E9I1X6"/>
<dbReference type="KEGG" id="dpx:DAPPUDRAFT_337633"/>
<evidence type="ECO:0000313" key="1">
    <source>
        <dbReference type="EMBL" id="EFX62004.1"/>
    </source>
</evidence>
<dbReference type="EMBL" id="GL733911">
    <property type="protein sequence ID" value="EFX62004.1"/>
    <property type="molecule type" value="Genomic_DNA"/>
</dbReference>
<gene>
    <name evidence="1" type="ORF">DAPPUDRAFT_337633</name>
</gene>
<protein>
    <submittedName>
        <fullName evidence="1">Uncharacterized protein</fullName>
    </submittedName>
</protein>
<reference evidence="1 2" key="1">
    <citation type="journal article" date="2011" name="Science">
        <title>The ecoresponsive genome of Daphnia pulex.</title>
        <authorList>
            <person name="Colbourne J.K."/>
            <person name="Pfrender M.E."/>
            <person name="Gilbert D."/>
            <person name="Thomas W.K."/>
            <person name="Tucker A."/>
            <person name="Oakley T.H."/>
            <person name="Tokishita S."/>
            <person name="Aerts A."/>
            <person name="Arnold G.J."/>
            <person name="Basu M.K."/>
            <person name="Bauer D.J."/>
            <person name="Caceres C.E."/>
            <person name="Carmel L."/>
            <person name="Casola C."/>
            <person name="Choi J.H."/>
            <person name="Detter J.C."/>
            <person name="Dong Q."/>
            <person name="Dusheyko S."/>
            <person name="Eads B.D."/>
            <person name="Frohlich T."/>
            <person name="Geiler-Samerotte K.A."/>
            <person name="Gerlach D."/>
            <person name="Hatcher P."/>
            <person name="Jogdeo S."/>
            <person name="Krijgsveld J."/>
            <person name="Kriventseva E.V."/>
            <person name="Kultz D."/>
            <person name="Laforsch C."/>
            <person name="Lindquist E."/>
            <person name="Lopez J."/>
            <person name="Manak J.R."/>
            <person name="Muller J."/>
            <person name="Pangilinan J."/>
            <person name="Patwardhan R.P."/>
            <person name="Pitluck S."/>
            <person name="Pritham E.J."/>
            <person name="Rechtsteiner A."/>
            <person name="Rho M."/>
            <person name="Rogozin I.B."/>
            <person name="Sakarya O."/>
            <person name="Salamov A."/>
            <person name="Schaack S."/>
            <person name="Shapiro H."/>
            <person name="Shiga Y."/>
            <person name="Skalitzky C."/>
            <person name="Smith Z."/>
            <person name="Souvorov A."/>
            <person name="Sung W."/>
            <person name="Tang Z."/>
            <person name="Tsuchiya D."/>
            <person name="Tu H."/>
            <person name="Vos H."/>
            <person name="Wang M."/>
            <person name="Wolf Y.I."/>
            <person name="Yamagata H."/>
            <person name="Yamada T."/>
            <person name="Ye Y."/>
            <person name="Shaw J.R."/>
            <person name="Andrews J."/>
            <person name="Crease T.J."/>
            <person name="Tang H."/>
            <person name="Lucas S.M."/>
            <person name="Robertson H.M."/>
            <person name="Bork P."/>
            <person name="Koonin E.V."/>
            <person name="Zdobnov E.M."/>
            <person name="Grigoriev I.V."/>
            <person name="Lynch M."/>
            <person name="Boore J.L."/>
        </authorList>
    </citation>
    <scope>NUCLEOTIDE SEQUENCE [LARGE SCALE GENOMIC DNA]</scope>
</reference>
<sequence length="64" mass="7300">MTLRYFHGDVLPKIPYVSASFAASSVVFETTEEFMSTEDLYILEEHFKRGVVGLGVDYPDVEEH</sequence>
<accession>E9I1X6</accession>
<dbReference type="HOGENOM" id="CLU_2869824_0_0_1"/>
<name>E9I1X6_DAPPU</name>
<dbReference type="AlphaFoldDB" id="E9I1X6"/>
<evidence type="ECO:0000313" key="2">
    <source>
        <dbReference type="Proteomes" id="UP000000305"/>
    </source>
</evidence>
<proteinExistence type="predicted"/>
<organism evidence="1 2">
    <name type="scientific">Daphnia pulex</name>
    <name type="common">Water flea</name>
    <dbReference type="NCBI Taxonomy" id="6669"/>
    <lineage>
        <taxon>Eukaryota</taxon>
        <taxon>Metazoa</taxon>
        <taxon>Ecdysozoa</taxon>
        <taxon>Arthropoda</taxon>
        <taxon>Crustacea</taxon>
        <taxon>Branchiopoda</taxon>
        <taxon>Diplostraca</taxon>
        <taxon>Cladocera</taxon>
        <taxon>Anomopoda</taxon>
        <taxon>Daphniidae</taxon>
        <taxon>Daphnia</taxon>
    </lineage>
</organism>
<keyword evidence="2" id="KW-1185">Reference proteome</keyword>
<dbReference type="Proteomes" id="UP000000305">
    <property type="component" value="Unassembled WGS sequence"/>
</dbReference>